<dbReference type="OrthoDB" id="433309at2759"/>
<keyword evidence="2" id="KW-1185">Reference proteome</keyword>
<organism evidence="1 2">
    <name type="scientific">Symbiodinium microadriaticum</name>
    <name type="common">Dinoflagellate</name>
    <name type="synonym">Zooxanthella microadriatica</name>
    <dbReference type="NCBI Taxonomy" id="2951"/>
    <lineage>
        <taxon>Eukaryota</taxon>
        <taxon>Sar</taxon>
        <taxon>Alveolata</taxon>
        <taxon>Dinophyceae</taxon>
        <taxon>Suessiales</taxon>
        <taxon>Symbiodiniaceae</taxon>
        <taxon>Symbiodinium</taxon>
    </lineage>
</organism>
<dbReference type="Proteomes" id="UP000186817">
    <property type="component" value="Unassembled WGS sequence"/>
</dbReference>
<gene>
    <name evidence="1" type="ORF">AK812_SmicGene22422</name>
</gene>
<dbReference type="AlphaFoldDB" id="A0A1Q9DJV4"/>
<name>A0A1Q9DJV4_SYMMI</name>
<proteinExistence type="predicted"/>
<reference evidence="1 2" key="1">
    <citation type="submission" date="2016-02" db="EMBL/GenBank/DDBJ databases">
        <title>Genome analysis of coral dinoflagellate symbionts highlights evolutionary adaptations to a symbiotic lifestyle.</title>
        <authorList>
            <person name="Aranda M."/>
            <person name="Li Y."/>
            <person name="Liew Y.J."/>
            <person name="Baumgarten S."/>
            <person name="Simakov O."/>
            <person name="Wilson M."/>
            <person name="Piel J."/>
            <person name="Ashoor H."/>
            <person name="Bougouffa S."/>
            <person name="Bajic V.B."/>
            <person name="Ryu T."/>
            <person name="Ravasi T."/>
            <person name="Bayer T."/>
            <person name="Micklem G."/>
            <person name="Kim H."/>
            <person name="Bhak J."/>
            <person name="Lajeunesse T.C."/>
            <person name="Voolstra C.R."/>
        </authorList>
    </citation>
    <scope>NUCLEOTIDE SEQUENCE [LARGE SCALE GENOMIC DNA]</scope>
    <source>
        <strain evidence="1 2">CCMP2467</strain>
    </source>
</reference>
<accession>A0A1Q9DJV4</accession>
<evidence type="ECO:0000313" key="2">
    <source>
        <dbReference type="Proteomes" id="UP000186817"/>
    </source>
</evidence>
<sequence length="256" mass="27896">MLASPEQTNVKWRGPTEKLNALTAATLELKSLARLLGRGCSAVALIESAVVHCKLGAVPIQDASLQFFSFFEGSSSANFTDQQLLGGEADKLVLYGRSNDASIWQPEAFWGRLGFLAELGGIESRSLRPGEGLLALDTSELNDLVIVRRLATPRPTIQIRDSTMQFKGQWYYPRNFPAVQSACADKDNSVLVLLSSSSDADHGTGFAEATALTGTVARHRPAQAPKVMEPGELPPEISALHELFFLSFEMLRFDVR</sequence>
<comment type="caution">
    <text evidence="1">The sequence shown here is derived from an EMBL/GenBank/DDBJ whole genome shotgun (WGS) entry which is preliminary data.</text>
</comment>
<protein>
    <submittedName>
        <fullName evidence="1">Uncharacterized protein</fullName>
    </submittedName>
</protein>
<evidence type="ECO:0000313" key="1">
    <source>
        <dbReference type="EMBL" id="OLP95446.1"/>
    </source>
</evidence>
<dbReference type="EMBL" id="LSRX01000502">
    <property type="protein sequence ID" value="OLP95446.1"/>
    <property type="molecule type" value="Genomic_DNA"/>
</dbReference>